<evidence type="ECO:0000313" key="11">
    <source>
        <dbReference type="EMBL" id="KAL3694404.1"/>
    </source>
</evidence>
<keyword evidence="5" id="KW-0805">Transcription regulation</keyword>
<evidence type="ECO:0000256" key="3">
    <source>
        <dbReference type="ARBA" id="ARBA00022801"/>
    </source>
</evidence>
<evidence type="ECO:0000256" key="9">
    <source>
        <dbReference type="SAM" id="MobiDB-lite"/>
    </source>
</evidence>
<evidence type="ECO:0000256" key="6">
    <source>
        <dbReference type="ARBA" id="ARBA00023163"/>
    </source>
</evidence>
<protein>
    <recommendedName>
        <fullName evidence="10">C2H2-type domain-containing protein</fullName>
    </recommendedName>
</protein>
<evidence type="ECO:0000313" key="12">
    <source>
        <dbReference type="Proteomes" id="UP001633002"/>
    </source>
</evidence>
<keyword evidence="12" id="KW-1185">Reference proteome</keyword>
<keyword evidence="4" id="KW-0156">Chromatin regulator</keyword>
<evidence type="ECO:0000256" key="8">
    <source>
        <dbReference type="PROSITE-ProRule" id="PRU00042"/>
    </source>
</evidence>
<dbReference type="GO" id="GO:0008270">
    <property type="term" value="F:zinc ion binding"/>
    <property type="evidence" value="ECO:0007669"/>
    <property type="project" value="UniProtKB-KW"/>
</dbReference>
<dbReference type="Pfam" id="PF17800">
    <property type="entry name" value="NPL"/>
    <property type="match status" value="1"/>
</dbReference>
<dbReference type="PROSITE" id="PS00028">
    <property type="entry name" value="ZINC_FINGER_C2H2_1"/>
    <property type="match status" value="1"/>
</dbReference>
<feature type="compositionally biased region" description="Basic and acidic residues" evidence="9">
    <location>
        <begin position="202"/>
        <end position="213"/>
    </location>
</feature>
<comment type="subcellular location">
    <subcellularLocation>
        <location evidence="1">Nucleus</location>
        <location evidence="1">Nucleolus</location>
    </subcellularLocation>
</comment>
<dbReference type="SUPFAM" id="SSF57667">
    <property type="entry name" value="beta-beta-alpha zinc fingers"/>
    <property type="match status" value="1"/>
</dbReference>
<feature type="compositionally biased region" description="Low complexity" evidence="9">
    <location>
        <begin position="283"/>
        <end position="294"/>
    </location>
</feature>
<feature type="compositionally biased region" description="Basic and acidic residues" evidence="9">
    <location>
        <begin position="255"/>
        <end position="282"/>
    </location>
</feature>
<evidence type="ECO:0000256" key="4">
    <source>
        <dbReference type="ARBA" id="ARBA00022853"/>
    </source>
</evidence>
<dbReference type="PROSITE" id="PS50157">
    <property type="entry name" value="ZINC_FINGER_C2H2_2"/>
    <property type="match status" value="1"/>
</dbReference>
<keyword evidence="8" id="KW-0479">Metal-binding</keyword>
<comment type="similarity">
    <text evidence="2">Belongs to the histone deacetylase HD2 family.</text>
</comment>
<dbReference type="EMBL" id="JBJQOH010000003">
    <property type="protein sequence ID" value="KAL3694404.1"/>
    <property type="molecule type" value="Genomic_DNA"/>
</dbReference>
<dbReference type="FunFam" id="2.60.120.340:FF:000004">
    <property type="entry name" value="Histone deacetylase HDT1"/>
    <property type="match status" value="1"/>
</dbReference>
<dbReference type="AlphaFoldDB" id="A0ABD3HUJ3"/>
<evidence type="ECO:0000256" key="7">
    <source>
        <dbReference type="ARBA" id="ARBA00023242"/>
    </source>
</evidence>
<keyword evidence="8" id="KW-0863">Zinc-finger</keyword>
<evidence type="ECO:0000256" key="2">
    <source>
        <dbReference type="ARBA" id="ARBA00006673"/>
    </source>
</evidence>
<comment type="caution">
    <text evidence="11">The sequence shown here is derived from an EMBL/GenBank/DDBJ whole genome shotgun (WGS) entry which is preliminary data.</text>
</comment>
<organism evidence="11 12">
    <name type="scientific">Riccia sorocarpa</name>
    <dbReference type="NCBI Taxonomy" id="122646"/>
    <lineage>
        <taxon>Eukaryota</taxon>
        <taxon>Viridiplantae</taxon>
        <taxon>Streptophyta</taxon>
        <taxon>Embryophyta</taxon>
        <taxon>Marchantiophyta</taxon>
        <taxon>Marchantiopsida</taxon>
        <taxon>Marchantiidae</taxon>
        <taxon>Marchantiales</taxon>
        <taxon>Ricciaceae</taxon>
        <taxon>Riccia</taxon>
    </lineage>
</organism>
<dbReference type="Proteomes" id="UP001633002">
    <property type="component" value="Unassembled WGS sequence"/>
</dbReference>
<accession>A0ABD3HUJ3</accession>
<dbReference type="InterPro" id="IPR013087">
    <property type="entry name" value="Znf_C2H2_type"/>
</dbReference>
<keyword evidence="8" id="KW-0862">Zinc</keyword>
<feature type="compositionally biased region" description="Acidic residues" evidence="9">
    <location>
        <begin position="151"/>
        <end position="198"/>
    </location>
</feature>
<dbReference type="InterPro" id="IPR041232">
    <property type="entry name" value="NPL"/>
</dbReference>
<gene>
    <name evidence="11" type="ORF">R1sor_008055</name>
</gene>
<dbReference type="Gene3D" id="2.60.120.340">
    <property type="entry name" value="Nucleoplasmin core domain"/>
    <property type="match status" value="1"/>
</dbReference>
<feature type="compositionally biased region" description="Acidic residues" evidence="9">
    <location>
        <begin position="100"/>
        <end position="117"/>
    </location>
</feature>
<reference evidence="11 12" key="1">
    <citation type="submission" date="2024-09" db="EMBL/GenBank/DDBJ databases">
        <title>Chromosome-scale assembly of Riccia sorocarpa.</title>
        <authorList>
            <person name="Paukszto L."/>
        </authorList>
    </citation>
    <scope>NUCLEOTIDE SEQUENCE [LARGE SCALE GENOMIC DNA]</scope>
    <source>
        <strain evidence="11">LP-2024</strain>
        <tissue evidence="11">Aerial parts of the thallus</tissue>
    </source>
</reference>
<keyword evidence="7" id="KW-0539">Nucleus</keyword>
<dbReference type="GO" id="GO:0006325">
    <property type="term" value="P:chromatin organization"/>
    <property type="evidence" value="ECO:0007669"/>
    <property type="project" value="UniProtKB-KW"/>
</dbReference>
<dbReference type="InterPro" id="IPR036236">
    <property type="entry name" value="Znf_C2H2_sf"/>
</dbReference>
<evidence type="ECO:0000259" key="10">
    <source>
        <dbReference type="PROSITE" id="PS50157"/>
    </source>
</evidence>
<keyword evidence="3" id="KW-0378">Hydrolase</keyword>
<name>A0ABD3HUJ3_9MARC</name>
<feature type="domain" description="C2H2-type" evidence="10">
    <location>
        <begin position="310"/>
        <end position="337"/>
    </location>
</feature>
<sequence>MEFWGTEVAPGKPLVCHPGDEMYCHVSQVALGPASEGKSERVVLRVETGDKNIVLGTLCSGKCDQMALDLIFDREFKLSHTGTSSSVYFCGYKTEKGEPEDFDSEEDEDEESEDEEMPLAVTGGAIRIDPAAVPLKAKASKSPKKAKVVDDEADEGDDSDEDDDDEDDSDLDDSDELDEDDDEDDSDEDDESEDEEMVTPEASKKRPLKEAEAKSLSNGNKKARVDTPAKPGLADRKVHKSATAVSTPAKAQTPEGKKKDDKEAKKEQKTPQKTPGKEDSVKTPKGSKSPSTKSEAGSTPGTGKKGVGPHKCEACNRAFATESAHSQHMTAKHGKSPYFAIVPTKTCEFDVVSGERVYLPLSSWSVEVIHNGCILGTYVSRRVGNGCTQKENGRCFPIFAIHSKSFERASSVSV</sequence>
<proteinExistence type="inferred from homology"/>
<dbReference type="GO" id="GO:0016787">
    <property type="term" value="F:hydrolase activity"/>
    <property type="evidence" value="ECO:0007669"/>
    <property type="project" value="UniProtKB-KW"/>
</dbReference>
<evidence type="ECO:0000256" key="1">
    <source>
        <dbReference type="ARBA" id="ARBA00004604"/>
    </source>
</evidence>
<dbReference type="GO" id="GO:0005730">
    <property type="term" value="C:nucleolus"/>
    <property type="evidence" value="ECO:0007669"/>
    <property type="project" value="UniProtKB-SubCell"/>
</dbReference>
<evidence type="ECO:0000256" key="5">
    <source>
        <dbReference type="ARBA" id="ARBA00023015"/>
    </source>
</evidence>
<feature type="region of interest" description="Disordered" evidence="9">
    <location>
        <begin position="95"/>
        <end position="309"/>
    </location>
</feature>
<keyword evidence="6" id="KW-0804">Transcription</keyword>